<keyword evidence="4" id="KW-0378">Hydrolase</keyword>
<dbReference type="Gene3D" id="2.60.40.10">
    <property type="entry name" value="Immunoglobulins"/>
    <property type="match status" value="1"/>
</dbReference>
<dbReference type="SUPFAM" id="SSF49265">
    <property type="entry name" value="Fibronectin type III"/>
    <property type="match status" value="1"/>
</dbReference>
<dbReference type="Gene3D" id="2.60.120.260">
    <property type="entry name" value="Galactose-binding domain-like"/>
    <property type="match status" value="1"/>
</dbReference>
<dbReference type="Gene3D" id="2.60.120.970">
    <property type="match status" value="1"/>
</dbReference>
<dbReference type="CDD" id="cd00063">
    <property type="entry name" value="FN3"/>
    <property type="match status" value="1"/>
</dbReference>
<evidence type="ECO:0000313" key="7">
    <source>
        <dbReference type="EMBL" id="WLR44460.1"/>
    </source>
</evidence>
<feature type="domain" description="Fibronectin type-III" evidence="6">
    <location>
        <begin position="638"/>
        <end position="741"/>
    </location>
</feature>
<evidence type="ECO:0000259" key="6">
    <source>
        <dbReference type="PROSITE" id="PS50853"/>
    </source>
</evidence>
<sequence>MKNQQIKKFIATLLTILLVFSSIPMNGLAESLQKNNKTETLESDQTTLVDEVDIEDMEMIEPVDESLFEGLEAGDEIIDMRTETSKFFYNEDGTITEEVYFDPIHKKEEGDDTFEEVSTKLVENTSDENKVETENAILQSSFLKKMRNGEYATFEYDGYTLTYSLLEAKGEDEEALQATDVEAIFEENQIMHKSVFPSIDLQNTTYGEHTKEYLILNEYQGYHLFQFKVETDLKAELTKFGEIEFSNQEEDVIFHIPKPFMRDSKYDDRKGEYTESQDVQFEIKETDGGYLIELKADPNWLEDPERQYPVYIDPSVSNDKPHMGMIEDSYVMSAYKNANYRNDEVLKVGYVDGETGTCYGYIKPNTKNLENYLVQKAELKVYVIHHWYHNNPNVLYLDRVNESWNERDLSWNEKPSSTTRLASVNVTRNQWANFDVTSTVKEWHKGIRSNYGFRFSTKGSQGYWKKIVSSQGSSNLAPRIEITHTPLGTAKAPKVTAYSSGKNTGTGYFNLSWDKIAGATHYQVAIYNGKDYEYFDVGTSTSWSTKGKGIWPTPSELSKGSYKLHKDGKGAELPNDPDDTYITSGGYYKDKEKHNYWFRIIGYNKEYNRATSLYSAPAATPTLPDSTRPNQPDIPSISISNRVGPNKNQAEANVKWNAVKDLPSGISSGINHYELEKNVNGSWKWVANVKHTGGSSYSHTVTGLPGESSIAMRIRAIDKKGNSTAFSYSSTEKTGDLTRPSTPTSVTVNPSSWSNKEEYTVSWSGIKDTGSLENIQYRLNNGINDKPVDDDQWKDLGVNSSSGSKKIPEQLPDGIHTIQIRGVDRASNKGYSNSAKIYKDTSSPVVSFKYPKENETLKGIEDVLINIENSLPNSIDTNMVHNGDFTDGLDGWKDIKYLDNGTISVEGGYTSSWNTETNETTVNETLSLKVDPMSTSSNWGYIASTNEIEVKPNTTYRLSGDIKTQLQNSHAFLNIKVMRSDGSTISWHDTRNKKMIGNQDWKKHNLTFTTDEYAEKVLLYLEVEHTNLNAYGTAWFDSIELVEINEENMGQYNWTLEYGLGTEPTYFRKLKEGTSSSNEIKYSWVTSNLLDQRNYTLRFTAIDEAGNVTTENVKVVKTEDTTSIKPHIDIYEPKKDQLITKPIQELKSALTINSFSDSGFPMSSWNDGNTYIEDLYVNSNIVSQEITASQGLFLDMLLFCCNLKKEAKIIYTLEVSILENTTTVRIPIKRK</sequence>
<name>A0ABY9K187_9BACI</name>
<dbReference type="InterPro" id="IPR036116">
    <property type="entry name" value="FN3_sf"/>
</dbReference>
<dbReference type="Proteomes" id="UP001197974">
    <property type="component" value="Plasmid unnamed1"/>
</dbReference>
<evidence type="ECO:0000313" key="8">
    <source>
        <dbReference type="Proteomes" id="UP001197974"/>
    </source>
</evidence>
<dbReference type="Pfam" id="PF02018">
    <property type="entry name" value="CBM_4_9"/>
    <property type="match status" value="1"/>
</dbReference>
<dbReference type="RefSeq" id="WP_306020971.1">
    <property type="nucleotide sequence ID" value="NZ_CP129014.1"/>
</dbReference>
<dbReference type="InterPro" id="IPR003305">
    <property type="entry name" value="CenC_carb-bd"/>
</dbReference>
<protein>
    <submittedName>
        <fullName evidence="7">DNRLRE domain-containing protein</fullName>
    </submittedName>
</protein>
<dbReference type="InterPro" id="IPR013783">
    <property type="entry name" value="Ig-like_fold"/>
</dbReference>
<evidence type="ECO:0000256" key="3">
    <source>
        <dbReference type="ARBA" id="ARBA00022729"/>
    </source>
</evidence>
<keyword evidence="2" id="KW-0964">Secreted</keyword>
<dbReference type="InterPro" id="IPR008979">
    <property type="entry name" value="Galactose-bd-like_sf"/>
</dbReference>
<dbReference type="InterPro" id="IPR055372">
    <property type="entry name" value="CBM96"/>
</dbReference>
<evidence type="ECO:0000256" key="1">
    <source>
        <dbReference type="ARBA" id="ARBA00004613"/>
    </source>
</evidence>
<feature type="region of interest" description="Disordered" evidence="5">
    <location>
        <begin position="725"/>
        <end position="752"/>
    </location>
</feature>
<comment type="subcellular location">
    <subcellularLocation>
        <location evidence="1">Secreted</location>
    </subcellularLocation>
</comment>
<dbReference type="PROSITE" id="PS50853">
    <property type="entry name" value="FN3"/>
    <property type="match status" value="2"/>
</dbReference>
<evidence type="ECO:0000256" key="2">
    <source>
        <dbReference type="ARBA" id="ARBA00022525"/>
    </source>
</evidence>
<feature type="compositionally biased region" description="Low complexity" evidence="5">
    <location>
        <begin position="740"/>
        <end position="752"/>
    </location>
</feature>
<feature type="domain" description="Fibronectin type-III" evidence="6">
    <location>
        <begin position="742"/>
        <end position="844"/>
    </location>
</feature>
<dbReference type="Pfam" id="PF24517">
    <property type="entry name" value="CBM96"/>
    <property type="match status" value="1"/>
</dbReference>
<gene>
    <name evidence="7" type="ORF">LC087_18945</name>
</gene>
<keyword evidence="3" id="KW-0732">Signal</keyword>
<accession>A0ABY9K187</accession>
<keyword evidence="8" id="KW-1185">Reference proteome</keyword>
<proteinExistence type="predicted"/>
<dbReference type="NCBIfam" id="NF033679">
    <property type="entry name" value="DNRLRE_dom"/>
    <property type="match status" value="1"/>
</dbReference>
<dbReference type="InterPro" id="IPR003961">
    <property type="entry name" value="FN3_dom"/>
</dbReference>
<dbReference type="EMBL" id="CP129014">
    <property type="protein sequence ID" value="WLR44460.1"/>
    <property type="molecule type" value="Genomic_DNA"/>
</dbReference>
<dbReference type="SUPFAM" id="SSF49785">
    <property type="entry name" value="Galactose-binding domain-like"/>
    <property type="match status" value="1"/>
</dbReference>
<reference evidence="7 8" key="1">
    <citation type="submission" date="2023-06" db="EMBL/GenBank/DDBJ databases">
        <title>Five Gram-positive bacteria isolated from mangrove sediments in Shenzhen, Guangdong, China.</title>
        <authorList>
            <person name="Yu S."/>
            <person name="Zheng W."/>
            <person name="Huang Y."/>
        </authorList>
    </citation>
    <scope>NUCLEOTIDE SEQUENCE [LARGE SCALE GENOMIC DNA]</scope>
    <source>
        <strain evidence="7 8">SaN35-3</strain>
        <plasmid evidence="7 8">unnamed1</plasmid>
    </source>
</reference>
<feature type="region of interest" description="Disordered" evidence="5">
    <location>
        <begin position="618"/>
        <end position="645"/>
    </location>
</feature>
<evidence type="ECO:0000256" key="5">
    <source>
        <dbReference type="SAM" id="MobiDB-lite"/>
    </source>
</evidence>
<evidence type="ECO:0000256" key="4">
    <source>
        <dbReference type="ARBA" id="ARBA00022801"/>
    </source>
</evidence>
<geneLocation type="plasmid" evidence="7 8">
    <name>unnamed1</name>
</geneLocation>
<keyword evidence="7" id="KW-0614">Plasmid</keyword>
<organism evidence="7 8">
    <name type="scientific">Bacillus carboniphilus</name>
    <dbReference type="NCBI Taxonomy" id="86663"/>
    <lineage>
        <taxon>Bacteria</taxon>
        <taxon>Bacillati</taxon>
        <taxon>Bacillota</taxon>
        <taxon>Bacilli</taxon>
        <taxon>Bacillales</taxon>
        <taxon>Bacillaceae</taxon>
        <taxon>Bacillus</taxon>
    </lineage>
</organism>